<evidence type="ECO:0000313" key="3">
    <source>
        <dbReference type="Proteomes" id="UP001604336"/>
    </source>
</evidence>
<gene>
    <name evidence="2" type="ORF">Adt_34851</name>
</gene>
<sequence length="109" mass="12141">MDESPSHMKRKQPEENLEGKEEIPAQESASKKRNLARTCVHEVAVPSGYSSSKDESVHGTLSDPIFNGERAKTYPFKLDPFQEVSVACLERNESVLVSGTHFSRQNCSC</sequence>
<dbReference type="EMBL" id="JBFOLK010000010">
    <property type="protein sequence ID" value="KAL2481885.1"/>
    <property type="molecule type" value="Genomic_DNA"/>
</dbReference>
<dbReference type="Proteomes" id="UP001604336">
    <property type="component" value="Unassembled WGS sequence"/>
</dbReference>
<protein>
    <submittedName>
        <fullName evidence="2">Protein HUA ENHANCER 2</fullName>
    </submittedName>
</protein>
<dbReference type="AlphaFoldDB" id="A0ABD1R099"/>
<evidence type="ECO:0000256" key="1">
    <source>
        <dbReference type="SAM" id="MobiDB-lite"/>
    </source>
</evidence>
<name>A0ABD1R099_9LAMI</name>
<accession>A0ABD1R099</accession>
<keyword evidence="3" id="KW-1185">Reference proteome</keyword>
<feature type="compositionally biased region" description="Basic and acidic residues" evidence="1">
    <location>
        <begin position="1"/>
        <end position="23"/>
    </location>
</feature>
<feature type="region of interest" description="Disordered" evidence="1">
    <location>
        <begin position="1"/>
        <end position="35"/>
    </location>
</feature>
<reference evidence="3" key="1">
    <citation type="submission" date="2024-07" db="EMBL/GenBank/DDBJ databases">
        <title>Two chromosome-level genome assemblies of Korean endemic species Abeliophyllum distichum and Forsythia ovata (Oleaceae).</title>
        <authorList>
            <person name="Jang H."/>
        </authorList>
    </citation>
    <scope>NUCLEOTIDE SEQUENCE [LARGE SCALE GENOMIC DNA]</scope>
</reference>
<comment type="caution">
    <text evidence="2">The sequence shown here is derived from an EMBL/GenBank/DDBJ whole genome shotgun (WGS) entry which is preliminary data.</text>
</comment>
<proteinExistence type="predicted"/>
<organism evidence="2 3">
    <name type="scientific">Abeliophyllum distichum</name>
    <dbReference type="NCBI Taxonomy" id="126358"/>
    <lineage>
        <taxon>Eukaryota</taxon>
        <taxon>Viridiplantae</taxon>
        <taxon>Streptophyta</taxon>
        <taxon>Embryophyta</taxon>
        <taxon>Tracheophyta</taxon>
        <taxon>Spermatophyta</taxon>
        <taxon>Magnoliopsida</taxon>
        <taxon>eudicotyledons</taxon>
        <taxon>Gunneridae</taxon>
        <taxon>Pentapetalae</taxon>
        <taxon>asterids</taxon>
        <taxon>lamiids</taxon>
        <taxon>Lamiales</taxon>
        <taxon>Oleaceae</taxon>
        <taxon>Forsythieae</taxon>
        <taxon>Abeliophyllum</taxon>
    </lineage>
</organism>
<evidence type="ECO:0000313" key="2">
    <source>
        <dbReference type="EMBL" id="KAL2481885.1"/>
    </source>
</evidence>